<reference evidence="2 3" key="1">
    <citation type="submission" date="2020-08" db="EMBL/GenBank/DDBJ databases">
        <authorList>
            <person name="Newling K."/>
            <person name="Davey J."/>
            <person name="Forrester S."/>
        </authorList>
    </citation>
    <scope>NUCLEOTIDE SEQUENCE [LARGE SCALE GENOMIC DNA]</scope>
    <source>
        <strain evidence="3">Crithidia deanei Carvalho (ATCC PRA-265)</strain>
    </source>
</reference>
<accession>A0A7G2CRB7</accession>
<gene>
    <name evidence="2" type="ORF">ADEAN_000908300</name>
</gene>
<keyword evidence="3" id="KW-1185">Reference proteome</keyword>
<dbReference type="VEuPathDB" id="TriTrypDB:ADEAN_000908300"/>
<evidence type="ECO:0000313" key="3">
    <source>
        <dbReference type="Proteomes" id="UP000515908"/>
    </source>
</evidence>
<dbReference type="Proteomes" id="UP000515908">
    <property type="component" value="Chromosome 21"/>
</dbReference>
<evidence type="ECO:0000256" key="1">
    <source>
        <dbReference type="SAM" id="MobiDB-lite"/>
    </source>
</evidence>
<proteinExistence type="predicted"/>
<dbReference type="AlphaFoldDB" id="A0A7G2CRB7"/>
<dbReference type="EMBL" id="LR877165">
    <property type="protein sequence ID" value="CAD2221551.1"/>
    <property type="molecule type" value="Genomic_DNA"/>
</dbReference>
<feature type="compositionally biased region" description="Basic and acidic residues" evidence="1">
    <location>
        <begin position="22"/>
        <end position="38"/>
    </location>
</feature>
<feature type="compositionally biased region" description="Polar residues" evidence="1">
    <location>
        <begin position="43"/>
        <end position="58"/>
    </location>
</feature>
<organism evidence="2 3">
    <name type="scientific">Angomonas deanei</name>
    <dbReference type="NCBI Taxonomy" id="59799"/>
    <lineage>
        <taxon>Eukaryota</taxon>
        <taxon>Discoba</taxon>
        <taxon>Euglenozoa</taxon>
        <taxon>Kinetoplastea</taxon>
        <taxon>Metakinetoplastina</taxon>
        <taxon>Trypanosomatida</taxon>
        <taxon>Trypanosomatidae</taxon>
        <taxon>Strigomonadinae</taxon>
        <taxon>Angomonas</taxon>
    </lineage>
</organism>
<evidence type="ECO:0000313" key="2">
    <source>
        <dbReference type="EMBL" id="CAD2221551.1"/>
    </source>
</evidence>
<sequence length="102" mass="10524">MLDGSRNDAFRASGGSRSVVLEGDKDKEAVAGKLAERFRARKANQQQQGTAAAPTSVSPKAAAGSKKPEPPGRRTSDVNSGVASPVAAKKTADPKKKSDSKC</sequence>
<feature type="compositionally biased region" description="Basic and acidic residues" evidence="1">
    <location>
        <begin position="66"/>
        <end position="76"/>
    </location>
</feature>
<name>A0A7G2CRB7_9TRYP</name>
<protein>
    <submittedName>
        <fullName evidence="2">Uncharacterized protein</fullName>
    </submittedName>
</protein>
<feature type="region of interest" description="Disordered" evidence="1">
    <location>
        <begin position="1"/>
        <end position="102"/>
    </location>
</feature>
<feature type="compositionally biased region" description="Basic and acidic residues" evidence="1">
    <location>
        <begin position="90"/>
        <end position="102"/>
    </location>
</feature>